<protein>
    <submittedName>
        <fullName evidence="2">Conjugal transfer protein TrbH</fullName>
    </submittedName>
</protein>
<sequence>MKKFILSIMCIVLVGCSSKFGNYSNASVDISSAMAQDVTEQLNSFYSPATTLFKFKNSIPPSDHFGLMLQDNLRQKGFAIQLKVVNSNTGNNQDIGLSTLPLSYIVDKLDTKSYRVTVYLPEAIFSRAYSIDEGKFQKIGNWVKGN</sequence>
<proteinExistence type="predicted"/>
<evidence type="ECO:0000256" key="1">
    <source>
        <dbReference type="SAM" id="SignalP"/>
    </source>
</evidence>
<dbReference type="RefSeq" id="WP_115316486.1">
    <property type="nucleotide sequence ID" value="NZ_LWIF01000002.1"/>
</dbReference>
<evidence type="ECO:0000313" key="3">
    <source>
        <dbReference type="Proteomes" id="UP000255417"/>
    </source>
</evidence>
<organism evidence="2 3">
    <name type="scientific">Phocoenobacter uteri</name>
    <dbReference type="NCBI Taxonomy" id="146806"/>
    <lineage>
        <taxon>Bacteria</taxon>
        <taxon>Pseudomonadati</taxon>
        <taxon>Pseudomonadota</taxon>
        <taxon>Gammaproteobacteria</taxon>
        <taxon>Pasteurellales</taxon>
        <taxon>Pasteurellaceae</taxon>
        <taxon>Phocoenobacter</taxon>
    </lineage>
</organism>
<accession>A0A379DFP1</accession>
<dbReference type="AlphaFoldDB" id="A0A379DFP1"/>
<dbReference type="Pfam" id="PF07283">
    <property type="entry name" value="TrbH"/>
    <property type="match status" value="1"/>
</dbReference>
<feature type="chain" id="PRO_5016623630" evidence="1">
    <location>
        <begin position="22"/>
        <end position="146"/>
    </location>
</feature>
<dbReference type="EMBL" id="UGTA01000002">
    <property type="protein sequence ID" value="SUB76405.1"/>
    <property type="molecule type" value="Genomic_DNA"/>
</dbReference>
<reference evidence="2 3" key="1">
    <citation type="submission" date="2018-06" db="EMBL/GenBank/DDBJ databases">
        <authorList>
            <consortium name="Pathogen Informatics"/>
            <person name="Doyle S."/>
        </authorList>
    </citation>
    <scope>NUCLEOTIDE SEQUENCE [LARGE SCALE GENOMIC DNA]</scope>
    <source>
        <strain evidence="2 3">NCTC12872</strain>
    </source>
</reference>
<keyword evidence="3" id="KW-1185">Reference proteome</keyword>
<keyword evidence="1" id="KW-0732">Signal</keyword>
<feature type="signal peptide" evidence="1">
    <location>
        <begin position="1"/>
        <end position="21"/>
    </location>
</feature>
<dbReference type="InterPro" id="IPR010837">
    <property type="entry name" value="Conjugal_tfr_TrbH"/>
</dbReference>
<evidence type="ECO:0000313" key="2">
    <source>
        <dbReference type="EMBL" id="SUB76405.1"/>
    </source>
</evidence>
<dbReference type="PROSITE" id="PS51257">
    <property type="entry name" value="PROKAR_LIPOPROTEIN"/>
    <property type="match status" value="1"/>
</dbReference>
<name>A0A379DFP1_9PAST</name>
<gene>
    <name evidence="2" type="ORF">NCTC12872_02033</name>
</gene>
<dbReference type="Proteomes" id="UP000255417">
    <property type="component" value="Unassembled WGS sequence"/>
</dbReference>